<evidence type="ECO:0000259" key="4">
    <source>
        <dbReference type="PROSITE" id="PS51000"/>
    </source>
</evidence>
<evidence type="ECO:0000256" key="1">
    <source>
        <dbReference type="ARBA" id="ARBA00023015"/>
    </source>
</evidence>
<dbReference type="PROSITE" id="PS51000">
    <property type="entry name" value="HTH_DEOR_2"/>
    <property type="match status" value="1"/>
</dbReference>
<gene>
    <name evidence="5" type="ORF">GCM10011594_40910</name>
</gene>
<dbReference type="PANTHER" id="PTHR30363">
    <property type="entry name" value="HTH-TYPE TRANSCRIPTIONAL REGULATOR SRLR-RELATED"/>
    <property type="match status" value="1"/>
</dbReference>
<dbReference type="GO" id="GO:0003700">
    <property type="term" value="F:DNA-binding transcription factor activity"/>
    <property type="evidence" value="ECO:0007669"/>
    <property type="project" value="InterPro"/>
</dbReference>
<dbReference type="Pfam" id="PF00455">
    <property type="entry name" value="DeoRC"/>
    <property type="match status" value="1"/>
</dbReference>
<dbReference type="EMBL" id="BMNA01000016">
    <property type="protein sequence ID" value="GGM16635.1"/>
    <property type="molecule type" value="Genomic_DNA"/>
</dbReference>
<reference evidence="5" key="2">
    <citation type="submission" date="2020-09" db="EMBL/GenBank/DDBJ databases">
        <authorList>
            <person name="Sun Q."/>
            <person name="Zhou Y."/>
        </authorList>
    </citation>
    <scope>NUCLEOTIDE SEQUENCE</scope>
    <source>
        <strain evidence="5">CGMCC 4.7308</strain>
    </source>
</reference>
<evidence type="ECO:0000256" key="2">
    <source>
        <dbReference type="ARBA" id="ARBA00023125"/>
    </source>
</evidence>
<reference evidence="5" key="1">
    <citation type="journal article" date="2014" name="Int. J. Syst. Evol. Microbiol.">
        <title>Complete genome sequence of Corynebacterium casei LMG S-19264T (=DSM 44701T), isolated from a smear-ripened cheese.</title>
        <authorList>
            <consortium name="US DOE Joint Genome Institute (JGI-PGF)"/>
            <person name="Walter F."/>
            <person name="Albersmeier A."/>
            <person name="Kalinowski J."/>
            <person name="Ruckert C."/>
        </authorList>
    </citation>
    <scope>NUCLEOTIDE SEQUENCE</scope>
    <source>
        <strain evidence="5">CGMCC 4.7308</strain>
    </source>
</reference>
<evidence type="ECO:0000313" key="5">
    <source>
        <dbReference type="EMBL" id="GGM16635.1"/>
    </source>
</evidence>
<name>A0A917WN83_9ACTN</name>
<dbReference type="SMART" id="SM00420">
    <property type="entry name" value="HTH_DEOR"/>
    <property type="match status" value="1"/>
</dbReference>
<proteinExistence type="predicted"/>
<dbReference type="InterPro" id="IPR018356">
    <property type="entry name" value="Tscrpt_reg_HTH_DeoR_CS"/>
</dbReference>
<dbReference type="SUPFAM" id="SSF46785">
    <property type="entry name" value="Winged helix' DNA-binding domain"/>
    <property type="match status" value="1"/>
</dbReference>
<organism evidence="5 6">
    <name type="scientific">Nakamurella endophytica</name>
    <dbReference type="NCBI Taxonomy" id="1748367"/>
    <lineage>
        <taxon>Bacteria</taxon>
        <taxon>Bacillati</taxon>
        <taxon>Actinomycetota</taxon>
        <taxon>Actinomycetes</taxon>
        <taxon>Nakamurellales</taxon>
        <taxon>Nakamurellaceae</taxon>
        <taxon>Nakamurella</taxon>
    </lineage>
</organism>
<dbReference type="AlphaFoldDB" id="A0A917WN83"/>
<dbReference type="PRINTS" id="PR00037">
    <property type="entry name" value="HTHLACR"/>
</dbReference>
<dbReference type="Proteomes" id="UP000655208">
    <property type="component" value="Unassembled WGS sequence"/>
</dbReference>
<evidence type="ECO:0000313" key="6">
    <source>
        <dbReference type="Proteomes" id="UP000655208"/>
    </source>
</evidence>
<comment type="caution">
    <text evidence="5">The sequence shown here is derived from an EMBL/GenBank/DDBJ whole genome shotgun (WGS) entry which is preliminary data.</text>
</comment>
<dbReference type="Gene3D" id="3.40.50.1360">
    <property type="match status" value="1"/>
</dbReference>
<dbReference type="GO" id="GO:0003677">
    <property type="term" value="F:DNA binding"/>
    <property type="evidence" value="ECO:0007669"/>
    <property type="project" value="UniProtKB-KW"/>
</dbReference>
<keyword evidence="2" id="KW-0238">DNA-binding</keyword>
<dbReference type="InterPro" id="IPR036390">
    <property type="entry name" value="WH_DNA-bd_sf"/>
</dbReference>
<evidence type="ECO:0000256" key="3">
    <source>
        <dbReference type="ARBA" id="ARBA00023163"/>
    </source>
</evidence>
<keyword evidence="6" id="KW-1185">Reference proteome</keyword>
<dbReference type="InterPro" id="IPR037171">
    <property type="entry name" value="NagB/RpiA_transferase-like"/>
</dbReference>
<sequence>MRDATDAGVQDVALPRRRRALLTEFVSARGQATVTELAEQFHVSTDTVRRDLDWLATEGLLARTYGGAVVLSGLTTSDTGFSDRAELNQDAKRMIAQAAVDLIGDGETVLLNGGTTTLAVARAIGGRRDLTVVTNNIKVPAELPAAAVRDVYLLGGTCRMESSVTIGPVGFPGMAGISADVAVIGVGGVSARTGLSTTNLPEAQMMAQMLESAHRTVVVADATKFNRNAFAHIASLEAVDTLVTDAAPPEELTAALVSADIDLVVVPAAGRRER</sequence>
<accession>A0A917WN83</accession>
<dbReference type="PROSITE" id="PS00894">
    <property type="entry name" value="HTH_DEOR_1"/>
    <property type="match status" value="1"/>
</dbReference>
<dbReference type="InterPro" id="IPR001034">
    <property type="entry name" value="DeoR_HTH"/>
</dbReference>
<dbReference type="SUPFAM" id="SSF100950">
    <property type="entry name" value="NagB/RpiA/CoA transferase-like"/>
    <property type="match status" value="1"/>
</dbReference>
<keyword evidence="1" id="KW-0805">Transcription regulation</keyword>
<keyword evidence="3" id="KW-0804">Transcription</keyword>
<dbReference type="Pfam" id="PF08220">
    <property type="entry name" value="HTH_DeoR"/>
    <property type="match status" value="1"/>
</dbReference>
<dbReference type="RefSeq" id="WP_188944711.1">
    <property type="nucleotide sequence ID" value="NZ_BMNA01000016.1"/>
</dbReference>
<dbReference type="PANTHER" id="PTHR30363:SF44">
    <property type="entry name" value="AGA OPERON TRANSCRIPTIONAL REPRESSOR-RELATED"/>
    <property type="match status" value="1"/>
</dbReference>
<dbReference type="SMART" id="SM01134">
    <property type="entry name" value="DeoRC"/>
    <property type="match status" value="1"/>
</dbReference>
<dbReference type="Gene3D" id="1.10.10.10">
    <property type="entry name" value="Winged helix-like DNA-binding domain superfamily/Winged helix DNA-binding domain"/>
    <property type="match status" value="1"/>
</dbReference>
<dbReference type="InterPro" id="IPR050313">
    <property type="entry name" value="Carb_Metab_HTH_regulators"/>
</dbReference>
<feature type="domain" description="HTH deoR-type" evidence="4">
    <location>
        <begin position="15"/>
        <end position="70"/>
    </location>
</feature>
<dbReference type="InterPro" id="IPR036388">
    <property type="entry name" value="WH-like_DNA-bd_sf"/>
</dbReference>
<dbReference type="InterPro" id="IPR014036">
    <property type="entry name" value="DeoR-like_C"/>
</dbReference>
<protein>
    <submittedName>
        <fullName evidence="5">DeoR family transcriptional regulator</fullName>
    </submittedName>
</protein>